<evidence type="ECO:0000256" key="3">
    <source>
        <dbReference type="ARBA" id="ARBA00022448"/>
    </source>
</evidence>
<sequence length="376" mass="41532">MMLGRSKSRVVDVAEEDELSTNINIAEVGGLTKENKEEDSRVNKSPPKVLLLLSCTFMSLGWIGGPLLTRLYFLHGGNGIWLSSWLQMAGFPILIVPLVILYFRHDRSQPNVDFFVCRKLLLYAALLGLFQGIASYMYSYGLSFLPVSTSSLLFTTQLVSTSFVSYFWVKQKFTPYSINAVVVIIMGCILLGIRGISDHPPGVTKSQYLRGFFISIASASSVGLILVSTQVAYAKANQVMTYPIVLQFQFCFSFFATVSCTVGGLISKDFLEIQKEASEYDLGAKKYYLVLVSMAVVWQLQFIGRAGVIFCTSSLFAGVVGATILPFSQIAAVITFHESFTAEKGMALALTLWGFTSYFYGSYMNKTKARITSITP</sequence>
<dbReference type="GO" id="GO:0016020">
    <property type="term" value="C:membrane"/>
    <property type="evidence" value="ECO:0007669"/>
    <property type="project" value="UniProtKB-SubCell"/>
</dbReference>
<dbReference type="PANTHER" id="PTHR31376:SF105">
    <property type="entry name" value="PURINE PERMEASE-RELATED"/>
    <property type="match status" value="1"/>
</dbReference>
<keyword evidence="3 7" id="KW-0813">Transport</keyword>
<evidence type="ECO:0000256" key="7">
    <source>
        <dbReference type="RuleBase" id="RU368015"/>
    </source>
</evidence>
<evidence type="ECO:0000256" key="1">
    <source>
        <dbReference type="ARBA" id="ARBA00004141"/>
    </source>
</evidence>
<dbReference type="EMBL" id="MH838002">
    <property type="protein sequence ID" value="QBG82606.1"/>
    <property type="molecule type" value="Genomic_DNA"/>
</dbReference>
<keyword evidence="5 7" id="KW-1133">Transmembrane helix</keyword>
<feature type="transmembrane region" description="Helical" evidence="7">
    <location>
        <begin position="239"/>
        <end position="266"/>
    </location>
</feature>
<feature type="transmembrane region" description="Helical" evidence="7">
    <location>
        <begin position="85"/>
        <end position="103"/>
    </location>
</feature>
<feature type="transmembrane region" description="Helical" evidence="7">
    <location>
        <begin position="176"/>
        <end position="196"/>
    </location>
</feature>
<feature type="transmembrane region" description="Helical" evidence="7">
    <location>
        <begin position="208"/>
        <end position="227"/>
    </location>
</feature>
<feature type="transmembrane region" description="Helical" evidence="7">
    <location>
        <begin position="115"/>
        <end position="138"/>
    </location>
</feature>
<evidence type="ECO:0000256" key="6">
    <source>
        <dbReference type="ARBA" id="ARBA00023136"/>
    </source>
</evidence>
<feature type="transmembrane region" description="Helical" evidence="7">
    <location>
        <begin position="346"/>
        <end position="363"/>
    </location>
</feature>
<keyword evidence="4 7" id="KW-0812">Transmembrane</keyword>
<gene>
    <name evidence="8" type="primary">PUP8</name>
</gene>
<evidence type="ECO:0000256" key="4">
    <source>
        <dbReference type="ARBA" id="ARBA00022692"/>
    </source>
</evidence>
<name>A0A5B7LJH0_PAPSO</name>
<dbReference type="PANTHER" id="PTHR31376">
    <property type="entry name" value="OS09G0467300 PROTEIN-RELATED"/>
    <property type="match status" value="1"/>
</dbReference>
<comment type="subcellular location">
    <subcellularLocation>
        <location evidence="1 7">Membrane</location>
        <topology evidence="1 7">Multi-pass membrane protein</topology>
    </subcellularLocation>
</comment>
<feature type="transmembrane region" description="Helical" evidence="7">
    <location>
        <begin position="49"/>
        <end position="73"/>
    </location>
</feature>
<protein>
    <recommendedName>
        <fullName evidence="7">Probable purine permease</fullName>
    </recommendedName>
</protein>
<dbReference type="InterPro" id="IPR030182">
    <property type="entry name" value="PUP_plant"/>
</dbReference>
<evidence type="ECO:0000256" key="5">
    <source>
        <dbReference type="ARBA" id="ARBA00022989"/>
    </source>
</evidence>
<dbReference type="InterPro" id="IPR037185">
    <property type="entry name" value="EmrE-like"/>
</dbReference>
<evidence type="ECO:0000313" key="8">
    <source>
        <dbReference type="EMBL" id="QBG64398.1"/>
    </source>
</evidence>
<keyword evidence="6 7" id="KW-0472">Membrane</keyword>
<feature type="transmembrane region" description="Helical" evidence="7">
    <location>
        <begin position="150"/>
        <end position="169"/>
    </location>
</feature>
<reference evidence="8" key="1">
    <citation type="journal article" date="2019" name="Plant Physiol.">
        <title>Purine permease-type benzylisoquinoline alkaloid transporters in opium poppy.</title>
        <authorList>
            <person name="Dastmalchi M."/>
            <person name="Chang L."/>
            <person name="Chen R."/>
            <person name="Yu L."/>
            <person name="Chen X."/>
            <person name="Hagel J."/>
            <person name="Facchini P.J."/>
        </authorList>
    </citation>
    <scope>NUCLEOTIDE SEQUENCE</scope>
</reference>
<dbReference type="Gene3D" id="1.10.3730.20">
    <property type="match status" value="1"/>
</dbReference>
<dbReference type="GO" id="GO:0015211">
    <property type="term" value="F:purine nucleoside transmembrane transporter activity"/>
    <property type="evidence" value="ECO:0007669"/>
    <property type="project" value="UniProtKB-UniRule"/>
</dbReference>
<comment type="similarity">
    <text evidence="2 7">Belongs to the purine permeases (TC 2.A.7.14) family.</text>
</comment>
<dbReference type="AlphaFoldDB" id="A0A5B7LJH0"/>
<dbReference type="Pfam" id="PF16913">
    <property type="entry name" value="PUNUT"/>
    <property type="match status" value="1"/>
</dbReference>
<dbReference type="GO" id="GO:0005345">
    <property type="term" value="F:purine nucleobase transmembrane transporter activity"/>
    <property type="evidence" value="ECO:0007669"/>
    <property type="project" value="UniProtKB-UniRule"/>
</dbReference>
<feature type="transmembrane region" description="Helical" evidence="7">
    <location>
        <begin position="315"/>
        <end position="334"/>
    </location>
</feature>
<evidence type="ECO:0000256" key="2">
    <source>
        <dbReference type="ARBA" id="ARBA00006213"/>
    </source>
</evidence>
<dbReference type="EMBL" id="MH830319">
    <property type="protein sequence ID" value="QBG64398.1"/>
    <property type="molecule type" value="mRNA"/>
</dbReference>
<dbReference type="SUPFAM" id="SSF103481">
    <property type="entry name" value="Multidrug resistance efflux transporter EmrE"/>
    <property type="match status" value="1"/>
</dbReference>
<proteinExistence type="evidence at transcript level"/>
<feature type="transmembrane region" description="Helical" evidence="7">
    <location>
        <begin position="286"/>
        <end position="303"/>
    </location>
</feature>
<accession>A0A5B7LJH0</accession>
<organism evidence="8">
    <name type="scientific">Papaver somniferum</name>
    <name type="common">Opium poppy</name>
    <dbReference type="NCBI Taxonomy" id="3469"/>
    <lineage>
        <taxon>Eukaryota</taxon>
        <taxon>Viridiplantae</taxon>
        <taxon>Streptophyta</taxon>
        <taxon>Embryophyta</taxon>
        <taxon>Tracheophyta</taxon>
        <taxon>Spermatophyta</taxon>
        <taxon>Magnoliopsida</taxon>
        <taxon>Ranunculales</taxon>
        <taxon>Papaveraceae</taxon>
        <taxon>Papaveroideae</taxon>
        <taxon>Papaver</taxon>
    </lineage>
</organism>